<sequence>MRKNIISAFNFKSNLSWTYEKKNLKFIYSGDFITVFNEKLLISCPGSMSLIDANLRSNNSPTLNQSLIVTNTSTQFGDSVTSGSLAMYAFKKIKISQILSSKITQNGILAIGCELEPSYKSATLLSSIT</sequence>
<dbReference type="AlphaFoldDB" id="A0A3M7RU00"/>
<organism evidence="1 2">
    <name type="scientific">Brachionus plicatilis</name>
    <name type="common">Marine rotifer</name>
    <name type="synonym">Brachionus muelleri</name>
    <dbReference type="NCBI Taxonomy" id="10195"/>
    <lineage>
        <taxon>Eukaryota</taxon>
        <taxon>Metazoa</taxon>
        <taxon>Spiralia</taxon>
        <taxon>Gnathifera</taxon>
        <taxon>Rotifera</taxon>
        <taxon>Eurotatoria</taxon>
        <taxon>Monogononta</taxon>
        <taxon>Pseudotrocha</taxon>
        <taxon>Ploima</taxon>
        <taxon>Brachionidae</taxon>
        <taxon>Brachionus</taxon>
    </lineage>
</organism>
<keyword evidence="2" id="KW-1185">Reference proteome</keyword>
<evidence type="ECO:0000313" key="2">
    <source>
        <dbReference type="Proteomes" id="UP000276133"/>
    </source>
</evidence>
<gene>
    <name evidence="1" type="ORF">BpHYR1_037432</name>
</gene>
<reference evidence="1 2" key="1">
    <citation type="journal article" date="2018" name="Sci. Rep.">
        <title>Genomic signatures of local adaptation to the degree of environmental predictability in rotifers.</title>
        <authorList>
            <person name="Franch-Gras L."/>
            <person name="Hahn C."/>
            <person name="Garcia-Roger E.M."/>
            <person name="Carmona M.J."/>
            <person name="Serra M."/>
            <person name="Gomez A."/>
        </authorList>
    </citation>
    <scope>NUCLEOTIDE SEQUENCE [LARGE SCALE GENOMIC DNA]</scope>
    <source>
        <strain evidence="1">HYR1</strain>
    </source>
</reference>
<dbReference type="Proteomes" id="UP000276133">
    <property type="component" value="Unassembled WGS sequence"/>
</dbReference>
<evidence type="ECO:0000313" key="1">
    <source>
        <dbReference type="EMBL" id="RNA26815.1"/>
    </source>
</evidence>
<accession>A0A3M7RU00</accession>
<name>A0A3M7RU00_BRAPC</name>
<proteinExistence type="predicted"/>
<dbReference type="EMBL" id="REGN01002666">
    <property type="protein sequence ID" value="RNA26815.1"/>
    <property type="molecule type" value="Genomic_DNA"/>
</dbReference>
<comment type="caution">
    <text evidence="1">The sequence shown here is derived from an EMBL/GenBank/DDBJ whole genome shotgun (WGS) entry which is preliminary data.</text>
</comment>
<protein>
    <submittedName>
        <fullName evidence="1">Uncharacterized protein</fullName>
    </submittedName>
</protein>